<accession>A0A5B8MW92</accession>
<feature type="binding site" evidence="7">
    <location>
        <position position="48"/>
    </location>
    <ligand>
        <name>Mg(2+)</name>
        <dbReference type="ChEBI" id="CHEBI:18420"/>
    </ligand>
</feature>
<evidence type="ECO:0000313" key="8">
    <source>
        <dbReference type="EMBL" id="QDZ25088.1"/>
    </source>
</evidence>
<feature type="binding site" evidence="6">
    <location>
        <position position="73"/>
    </location>
    <ligand>
        <name>GTP</name>
        <dbReference type="ChEBI" id="CHEBI:37565"/>
    </ligand>
</feature>
<dbReference type="PANTHER" id="PTHR11711">
    <property type="entry name" value="ADP RIBOSYLATION FACTOR-RELATED"/>
    <property type="match status" value="1"/>
</dbReference>
<dbReference type="Gene3D" id="3.40.50.300">
    <property type="entry name" value="P-loop containing nucleotide triphosphate hydrolases"/>
    <property type="match status" value="1"/>
</dbReference>
<evidence type="ECO:0000256" key="6">
    <source>
        <dbReference type="PIRSR" id="PIRSR606689-1"/>
    </source>
</evidence>
<dbReference type="GO" id="GO:0005525">
    <property type="term" value="F:GTP binding"/>
    <property type="evidence" value="ECO:0007669"/>
    <property type="project" value="UniProtKB-KW"/>
</dbReference>
<dbReference type="STRING" id="1764295.A0A5B8MW92"/>
<dbReference type="FunFam" id="3.40.50.300:FF:001166">
    <property type="entry name" value="ADP-ribosylation factor D"/>
    <property type="match status" value="1"/>
</dbReference>
<dbReference type="PRINTS" id="PR00449">
    <property type="entry name" value="RASTRNSFRMNG"/>
</dbReference>
<evidence type="ECO:0000256" key="4">
    <source>
        <dbReference type="ARBA" id="ARBA00022892"/>
    </source>
</evidence>
<dbReference type="SUPFAM" id="SSF52540">
    <property type="entry name" value="P-loop containing nucleoside triphosphate hydrolases"/>
    <property type="match status" value="1"/>
</dbReference>
<dbReference type="OrthoDB" id="414781at2759"/>
<dbReference type="SMART" id="SM00177">
    <property type="entry name" value="ARF"/>
    <property type="match status" value="1"/>
</dbReference>
<keyword evidence="5 6" id="KW-0342">GTP-binding</keyword>
<dbReference type="SMART" id="SM00178">
    <property type="entry name" value="SAR"/>
    <property type="match status" value="1"/>
</dbReference>
<keyword evidence="2" id="KW-0449">Lipoprotein</keyword>
<organism evidence="8 9">
    <name type="scientific">Chloropicon primus</name>
    <dbReference type="NCBI Taxonomy" id="1764295"/>
    <lineage>
        <taxon>Eukaryota</taxon>
        <taxon>Viridiplantae</taxon>
        <taxon>Chlorophyta</taxon>
        <taxon>Chloropicophyceae</taxon>
        <taxon>Chloropicales</taxon>
        <taxon>Chloropicaceae</taxon>
        <taxon>Chloropicon</taxon>
    </lineage>
</organism>
<dbReference type="InterPro" id="IPR024156">
    <property type="entry name" value="Small_GTPase_ARF"/>
</dbReference>
<feature type="binding site" evidence="7">
    <location>
        <position position="21"/>
    </location>
    <ligand>
        <name>Mg(2+)</name>
        <dbReference type="ChEBI" id="CHEBI:18420"/>
    </ligand>
</feature>
<name>A0A5B8MW92_9CHLO</name>
<proteinExistence type="inferred from homology"/>
<evidence type="ECO:0000256" key="2">
    <source>
        <dbReference type="ARBA" id="ARBA00022707"/>
    </source>
</evidence>
<sequence length="186" mass="20557">MRLKKAKATLLVVGLDNSGKTTLAKTIQGFSGDAEQLQEGDILNVQPTIGFKVEKVDSPFSKGLKLNIVDMSGQQCYRELWQTYYEDVQGILFVVDAADHRRFSEAREALLGVVKHSELEKKPLLLFSNKMDLRHAGTGAQVAKEVGLNDLANHLQRAWRLQGCSAITGEGVDDGIKWLISQVKTC</sequence>
<dbReference type="NCBIfam" id="TIGR00231">
    <property type="entry name" value="small_GTP"/>
    <property type="match status" value="1"/>
</dbReference>
<evidence type="ECO:0000313" key="9">
    <source>
        <dbReference type="Proteomes" id="UP000316726"/>
    </source>
</evidence>
<evidence type="ECO:0000256" key="1">
    <source>
        <dbReference type="ARBA" id="ARBA00010290"/>
    </source>
</evidence>
<feature type="binding site" evidence="6">
    <location>
        <begin position="129"/>
        <end position="132"/>
    </location>
    <ligand>
        <name>GTP</name>
        <dbReference type="ChEBI" id="CHEBI:37565"/>
    </ligand>
</feature>
<keyword evidence="9" id="KW-1185">Reference proteome</keyword>
<gene>
    <name evidence="8" type="ORF">A3770_15p76060</name>
</gene>
<dbReference type="PROSITE" id="PS51419">
    <property type="entry name" value="RAB"/>
    <property type="match status" value="1"/>
</dbReference>
<reference evidence="8 9" key="1">
    <citation type="submission" date="2018-07" db="EMBL/GenBank/DDBJ databases">
        <title>The complete nuclear genome of the prasinophyte Chloropicon primus (CCMP1205).</title>
        <authorList>
            <person name="Pombert J.-F."/>
            <person name="Otis C."/>
            <person name="Turmel M."/>
            <person name="Lemieux C."/>
        </authorList>
    </citation>
    <scope>NUCLEOTIDE SEQUENCE [LARGE SCALE GENOMIC DNA]</scope>
    <source>
        <strain evidence="8 9">CCMP1205</strain>
    </source>
</reference>
<dbReference type="PROSITE" id="PS51417">
    <property type="entry name" value="ARF"/>
    <property type="match status" value="1"/>
</dbReference>
<dbReference type="EMBL" id="CP031048">
    <property type="protein sequence ID" value="QDZ25088.1"/>
    <property type="molecule type" value="Genomic_DNA"/>
</dbReference>
<comment type="similarity">
    <text evidence="1">Belongs to the small GTPase superfamily. Arf family.</text>
</comment>
<keyword evidence="7" id="KW-0479">Metal-binding</keyword>
<dbReference type="GO" id="GO:0046872">
    <property type="term" value="F:metal ion binding"/>
    <property type="evidence" value="ECO:0007669"/>
    <property type="project" value="UniProtKB-KW"/>
</dbReference>
<keyword evidence="7" id="KW-0460">Magnesium</keyword>
<dbReference type="GO" id="GO:0016192">
    <property type="term" value="P:vesicle-mediated transport"/>
    <property type="evidence" value="ECO:0007669"/>
    <property type="project" value="UniProtKB-KW"/>
</dbReference>
<evidence type="ECO:0000256" key="5">
    <source>
        <dbReference type="ARBA" id="ARBA00023134"/>
    </source>
</evidence>
<dbReference type="InterPro" id="IPR006689">
    <property type="entry name" value="Small_GTPase_ARF/SAR"/>
</dbReference>
<keyword evidence="4" id="KW-0813">Transport</keyword>
<keyword evidence="4" id="KW-0931">ER-Golgi transport</keyword>
<protein>
    <submittedName>
        <fullName evidence="8">ADP-ribosylation factor-like GTPase</fullName>
    </submittedName>
</protein>
<keyword evidence="2" id="KW-0519">Myristate</keyword>
<dbReference type="InterPro" id="IPR027417">
    <property type="entry name" value="P-loop_NTPase"/>
</dbReference>
<feature type="binding site" evidence="6">
    <location>
        <begin position="14"/>
        <end position="21"/>
    </location>
    <ligand>
        <name>GTP</name>
        <dbReference type="ChEBI" id="CHEBI:37565"/>
    </ligand>
</feature>
<dbReference type="Pfam" id="PF00025">
    <property type="entry name" value="Arf"/>
    <property type="match status" value="1"/>
</dbReference>
<dbReference type="CDD" id="cd00878">
    <property type="entry name" value="Arf_Arl"/>
    <property type="match status" value="1"/>
</dbReference>
<dbReference type="InterPro" id="IPR005225">
    <property type="entry name" value="Small_GTP-bd"/>
</dbReference>
<keyword evidence="3 6" id="KW-0547">Nucleotide-binding</keyword>
<dbReference type="Proteomes" id="UP000316726">
    <property type="component" value="Chromosome 15"/>
</dbReference>
<dbReference type="AlphaFoldDB" id="A0A5B8MW92"/>
<dbReference type="GO" id="GO:0003924">
    <property type="term" value="F:GTPase activity"/>
    <property type="evidence" value="ECO:0007669"/>
    <property type="project" value="InterPro"/>
</dbReference>
<evidence type="ECO:0000256" key="3">
    <source>
        <dbReference type="ARBA" id="ARBA00022741"/>
    </source>
</evidence>
<evidence type="ECO:0000256" key="7">
    <source>
        <dbReference type="PIRSR" id="PIRSR606689-2"/>
    </source>
</evidence>